<dbReference type="PANTHER" id="PTHR42967">
    <property type="entry name" value="METAL DEPENDENT HYDROLASE"/>
    <property type="match status" value="1"/>
</dbReference>
<gene>
    <name evidence="1" type="ORF">CLPA_c01910</name>
    <name evidence="2" type="ORF">CP6013_02956</name>
</gene>
<dbReference type="Proteomes" id="UP000028042">
    <property type="component" value="Unassembled WGS sequence"/>
</dbReference>
<dbReference type="eggNOG" id="COG2220">
    <property type="taxonomic scope" value="Bacteria"/>
</dbReference>
<dbReference type="InterPro" id="IPR036866">
    <property type="entry name" value="RibonucZ/Hydroxyglut_hydro"/>
</dbReference>
<sequence>MELTWLGHSSFLIKDSKNRLILTDPFNNQVGYDTYKGNADFVTISHSHFDHSYIDEIKGNPSIIKESGTYNFDNLNIIGFNSYHDKQQGAVRGKNTIFTFEVDSYRLCHLGDIGYILNDDEITALGPIDILLIPVGGNFTIDGKEAEKLCHKINSSIIIPMHYKTSILTLPLDGVENFIRAMKSGERINSSTIHFHKKLQGLNEVKILTI</sequence>
<organism evidence="1 4">
    <name type="scientific">Clostridium pasteurianum DSM 525 = ATCC 6013</name>
    <dbReference type="NCBI Taxonomy" id="1262449"/>
    <lineage>
        <taxon>Bacteria</taxon>
        <taxon>Bacillati</taxon>
        <taxon>Bacillota</taxon>
        <taxon>Clostridia</taxon>
        <taxon>Eubacteriales</taxon>
        <taxon>Clostridiaceae</taxon>
        <taxon>Clostridium</taxon>
    </lineage>
</organism>
<dbReference type="SUPFAM" id="SSF56281">
    <property type="entry name" value="Metallo-hydrolase/oxidoreductase"/>
    <property type="match status" value="1"/>
</dbReference>
<dbReference type="Pfam" id="PF13483">
    <property type="entry name" value="Lactamase_B_3"/>
    <property type="match status" value="1"/>
</dbReference>
<name>A0A0H3IXT5_CLOPA</name>
<reference evidence="1 4" key="1">
    <citation type="journal article" date="2015" name="Genome Announc.">
        <title>Complete Genome Sequence of the Nitrogen-Fixing and Solvent-Producing Clostridium pasteurianum DSM 525.</title>
        <authorList>
            <person name="Poehlein A."/>
            <person name="Grosse-Honebrink A."/>
            <person name="Zhang Y."/>
            <person name="Minton N.P."/>
            <person name="Daniel R."/>
        </authorList>
    </citation>
    <scope>NUCLEOTIDE SEQUENCE [LARGE SCALE GENOMIC DNA]</scope>
    <source>
        <strain evidence="1">DSM 525</strain>
        <strain evidence="4">DSM 525 / ATCC 6013</strain>
    </source>
</reference>
<dbReference type="PATRIC" id="fig|1262449.3.peg.81"/>
<evidence type="ECO:0000313" key="3">
    <source>
        <dbReference type="Proteomes" id="UP000028042"/>
    </source>
</evidence>
<dbReference type="KEGG" id="cpae:CPAST_c01910"/>
<dbReference type="GO" id="GO:0016787">
    <property type="term" value="F:hydrolase activity"/>
    <property type="evidence" value="ECO:0007669"/>
    <property type="project" value="UniProtKB-KW"/>
</dbReference>
<evidence type="ECO:0000313" key="1">
    <source>
        <dbReference type="EMBL" id="AJA50279.1"/>
    </source>
</evidence>
<dbReference type="GeneID" id="93072446"/>
<dbReference type="RefSeq" id="WP_003440500.1">
    <property type="nucleotide sequence ID" value="NZ_ANZB01000001.1"/>
</dbReference>
<evidence type="ECO:0000313" key="4">
    <source>
        <dbReference type="Proteomes" id="UP000030905"/>
    </source>
</evidence>
<dbReference type="KEGG" id="cpat:CLPA_c01910"/>
<reference evidence="2 3" key="3">
    <citation type="journal article" name="Genome Announc.">
        <title>Improved Draft Genome Sequence of Clostridium pasteurianum Strain ATCC 6013 (DSM 525) Using a Hybrid Next-Generation Sequencing Approach.</title>
        <authorList>
            <person name="Pyne M.E."/>
            <person name="Utturkar S."/>
            <person name="Brown S.D."/>
            <person name="Moo-Young M."/>
            <person name="Chung D.A."/>
            <person name="Chou C.P."/>
        </authorList>
    </citation>
    <scope>NUCLEOTIDE SEQUENCE [LARGE SCALE GENOMIC DNA]</scope>
    <source>
        <strain evidence="2 3">ATCC 6013</strain>
    </source>
</reference>
<keyword evidence="1" id="KW-0378">Hydrolase</keyword>
<dbReference type="Proteomes" id="UP000030905">
    <property type="component" value="Chromosome"/>
</dbReference>
<accession>A0A0H3IXT5</accession>
<protein>
    <submittedName>
        <fullName evidence="1">Putative Zn-dependent hydrolase of the beta-lactamase fold</fullName>
    </submittedName>
</protein>
<dbReference type="PANTHER" id="PTHR42967:SF1">
    <property type="entry name" value="MBL FOLD METALLO-HYDROLASE"/>
    <property type="match status" value="1"/>
</dbReference>
<dbReference type="AlphaFoldDB" id="A0A0H3IXT5"/>
<dbReference type="Gene3D" id="3.60.15.10">
    <property type="entry name" value="Ribonuclease Z/Hydroxyacylglutathione hydrolase-like"/>
    <property type="match status" value="1"/>
</dbReference>
<proteinExistence type="predicted"/>
<evidence type="ECO:0000313" key="2">
    <source>
        <dbReference type="EMBL" id="KRU13708.1"/>
    </source>
</evidence>
<keyword evidence="4" id="KW-1185">Reference proteome</keyword>
<reference evidence="2" key="2">
    <citation type="submission" date="2015-10" db="EMBL/GenBank/DDBJ databases">
        <title>Improved Draft Genome Sequence of Clostridium pasteurianum Strain ATCC 6013 (DSM 525) Using a Hybrid Next-Generation Sequencing Approach.</title>
        <authorList>
            <person name="Pyne M.E."/>
            <person name="Utturkar S.M."/>
            <person name="Brown S.D."/>
            <person name="Moo-Young M."/>
            <person name="Chung D.A."/>
            <person name="Chou P.C."/>
        </authorList>
    </citation>
    <scope>NUCLEOTIDE SEQUENCE</scope>
    <source>
        <strain evidence="2">ATCC 6013</strain>
    </source>
</reference>
<dbReference type="EMBL" id="JPGY02000001">
    <property type="protein sequence ID" value="KRU13708.1"/>
    <property type="molecule type" value="Genomic_DNA"/>
</dbReference>
<dbReference type="EMBL" id="CP009268">
    <property type="protein sequence ID" value="AJA50279.1"/>
    <property type="molecule type" value="Genomic_DNA"/>
</dbReference>